<evidence type="ECO:0000259" key="8">
    <source>
        <dbReference type="Pfam" id="PF02683"/>
    </source>
</evidence>
<evidence type="ECO:0000313" key="10">
    <source>
        <dbReference type="Proteomes" id="UP000324996"/>
    </source>
</evidence>
<comment type="similarity">
    <text evidence="2">Belongs to the DsbD family.</text>
</comment>
<comment type="caution">
    <text evidence="9">The sequence shown here is derived from an EMBL/GenBank/DDBJ whole genome shotgun (WGS) entry which is preliminary data.</text>
</comment>
<feature type="transmembrane region" description="Helical" evidence="7">
    <location>
        <begin position="198"/>
        <end position="215"/>
    </location>
</feature>
<sequence>MGSAALAYLAGLVTILNPCVLPILPILVGSSLSQSRYGPAALAAGLVFSFSTFGLLILAFGFSIGLDQELLRMGAGVLLVAAGLLFLLSRAQMAFVTATGPLVSGGNRMLDRISGDGLAGQFSIGALLGLVWAPCVGPTLGVAIAAASRGENLAGAFGIFLVFGLGVATSILAFAYGSRKALAGRKQRLQALARYAKPIFGMALLFVGVLILSGIDRMIESAMLDIMPQWLIEFTTQF</sequence>
<dbReference type="RefSeq" id="WP_042084710.1">
    <property type="nucleotide sequence ID" value="NZ_BKCN01000004.1"/>
</dbReference>
<dbReference type="EMBL" id="BKCN01000004">
    <property type="protein sequence ID" value="GER03471.1"/>
    <property type="molecule type" value="Genomic_DNA"/>
</dbReference>
<dbReference type="AlphaFoldDB" id="A0A5A7N5B9"/>
<evidence type="ECO:0000256" key="6">
    <source>
        <dbReference type="ARBA" id="ARBA00023136"/>
    </source>
</evidence>
<evidence type="ECO:0000256" key="2">
    <source>
        <dbReference type="ARBA" id="ARBA00006143"/>
    </source>
</evidence>
<evidence type="ECO:0000256" key="1">
    <source>
        <dbReference type="ARBA" id="ARBA00004141"/>
    </source>
</evidence>
<accession>A0A5A7N5B9</accession>
<evidence type="ECO:0000256" key="4">
    <source>
        <dbReference type="ARBA" id="ARBA00022748"/>
    </source>
</evidence>
<feature type="transmembrane region" description="Helical" evidence="7">
    <location>
        <begin position="6"/>
        <end position="28"/>
    </location>
</feature>
<evidence type="ECO:0000256" key="5">
    <source>
        <dbReference type="ARBA" id="ARBA00022989"/>
    </source>
</evidence>
<evidence type="ECO:0000256" key="7">
    <source>
        <dbReference type="SAM" id="Phobius"/>
    </source>
</evidence>
<dbReference type="InterPro" id="IPR003834">
    <property type="entry name" value="Cyt_c_assmbl_TM_dom"/>
</dbReference>
<dbReference type="GO" id="GO:0016020">
    <property type="term" value="C:membrane"/>
    <property type="evidence" value="ECO:0007669"/>
    <property type="project" value="UniProtKB-SubCell"/>
</dbReference>
<dbReference type="Proteomes" id="UP000324996">
    <property type="component" value="Unassembled WGS sequence"/>
</dbReference>
<gene>
    <name evidence="9" type="ORF">JCM17846_11530</name>
</gene>
<organism evidence="9 10">
    <name type="scientific">Iodidimonas nitroreducens</name>
    <dbReference type="NCBI Taxonomy" id="1236968"/>
    <lineage>
        <taxon>Bacteria</taxon>
        <taxon>Pseudomonadati</taxon>
        <taxon>Pseudomonadota</taxon>
        <taxon>Alphaproteobacteria</taxon>
        <taxon>Iodidimonadales</taxon>
        <taxon>Iodidimonadaceae</taxon>
        <taxon>Iodidimonas</taxon>
    </lineage>
</organism>
<feature type="transmembrane region" description="Helical" evidence="7">
    <location>
        <begin position="40"/>
        <end position="64"/>
    </location>
</feature>
<proteinExistence type="inferred from homology"/>
<evidence type="ECO:0000256" key="3">
    <source>
        <dbReference type="ARBA" id="ARBA00022692"/>
    </source>
</evidence>
<name>A0A5A7N5B9_9PROT</name>
<feature type="transmembrane region" description="Helical" evidence="7">
    <location>
        <begin position="70"/>
        <end position="88"/>
    </location>
</feature>
<keyword evidence="3 7" id="KW-0812">Transmembrane</keyword>
<dbReference type="PANTHER" id="PTHR31272:SF9">
    <property type="entry name" value="BLL1027 PROTEIN"/>
    <property type="match status" value="1"/>
</dbReference>
<dbReference type="Pfam" id="PF02683">
    <property type="entry name" value="DsbD_TM"/>
    <property type="match status" value="1"/>
</dbReference>
<keyword evidence="6 7" id="KW-0472">Membrane</keyword>
<keyword evidence="5 7" id="KW-1133">Transmembrane helix</keyword>
<dbReference type="PANTHER" id="PTHR31272">
    <property type="entry name" value="CYTOCHROME C-TYPE BIOGENESIS PROTEIN HI_1454-RELATED"/>
    <property type="match status" value="1"/>
</dbReference>
<feature type="transmembrane region" description="Helical" evidence="7">
    <location>
        <begin position="118"/>
        <end position="147"/>
    </location>
</feature>
<reference evidence="9 10" key="1">
    <citation type="submission" date="2019-09" db="EMBL/GenBank/DDBJ databases">
        <title>NBRP : Genome information of microbial organism related human and environment.</title>
        <authorList>
            <person name="Hattori M."/>
            <person name="Oshima K."/>
            <person name="Inaba H."/>
            <person name="Suda W."/>
            <person name="Sakamoto M."/>
            <person name="Iino T."/>
            <person name="Kitahara M."/>
            <person name="Oshida Y."/>
            <person name="Iida T."/>
            <person name="Kudo T."/>
            <person name="Itoh T."/>
            <person name="Ohkuma M."/>
        </authorList>
    </citation>
    <scope>NUCLEOTIDE SEQUENCE [LARGE SCALE GENOMIC DNA]</scope>
    <source>
        <strain evidence="9 10">Q-1</strain>
    </source>
</reference>
<evidence type="ECO:0000313" key="9">
    <source>
        <dbReference type="EMBL" id="GER03471.1"/>
    </source>
</evidence>
<keyword evidence="10" id="KW-1185">Reference proteome</keyword>
<feature type="domain" description="Cytochrome C biogenesis protein transmembrane" evidence="8">
    <location>
        <begin position="8"/>
        <end position="213"/>
    </location>
</feature>
<dbReference type="InterPro" id="IPR051790">
    <property type="entry name" value="Cytochrome_c-biogenesis_DsbD"/>
</dbReference>
<keyword evidence="4" id="KW-0201">Cytochrome c-type biogenesis</keyword>
<protein>
    <submittedName>
        <fullName evidence="9">Cytochrome C biogenesis protein CcdA</fullName>
    </submittedName>
</protein>
<dbReference type="GO" id="GO:0017004">
    <property type="term" value="P:cytochrome complex assembly"/>
    <property type="evidence" value="ECO:0007669"/>
    <property type="project" value="UniProtKB-KW"/>
</dbReference>
<comment type="subcellular location">
    <subcellularLocation>
        <location evidence="1">Membrane</location>
        <topology evidence="1">Multi-pass membrane protein</topology>
    </subcellularLocation>
</comment>
<feature type="transmembrane region" description="Helical" evidence="7">
    <location>
        <begin position="153"/>
        <end position="177"/>
    </location>
</feature>